<dbReference type="EMBL" id="WSZM01000435">
    <property type="protein sequence ID" value="KAF4033069.1"/>
    <property type="molecule type" value="Genomic_DNA"/>
</dbReference>
<evidence type="ECO:0000313" key="4">
    <source>
        <dbReference type="Proteomes" id="UP000602510"/>
    </source>
</evidence>
<accession>A0A833SJI5</accession>
<organism evidence="2 4">
    <name type="scientific">Phytophthora infestans</name>
    <name type="common">Potato late blight agent</name>
    <name type="synonym">Botrytis infestans</name>
    <dbReference type="NCBI Taxonomy" id="4787"/>
    <lineage>
        <taxon>Eukaryota</taxon>
        <taxon>Sar</taxon>
        <taxon>Stramenopiles</taxon>
        <taxon>Oomycota</taxon>
        <taxon>Peronosporomycetes</taxon>
        <taxon>Peronosporales</taxon>
        <taxon>Peronosporaceae</taxon>
        <taxon>Phytophthora</taxon>
    </lineage>
</organism>
<keyword evidence="4" id="KW-1185">Reference proteome</keyword>
<name>A0A833SJI5_PHYIN</name>
<comment type="caution">
    <text evidence="2">The sequence shown here is derived from an EMBL/GenBank/DDBJ whole genome shotgun (WGS) entry which is preliminary data.</text>
</comment>
<dbReference type="Proteomes" id="UP000704712">
    <property type="component" value="Unassembled WGS sequence"/>
</dbReference>
<gene>
    <name evidence="2" type="ORF">GN244_ATG14953</name>
    <name evidence="3" type="ORF">GN958_ATG21714</name>
</gene>
<sequence>MVETMGAGKRPMLSTRRSSQGGIAMSLEMRPPRELLEKIGIKGKEIVKIIKDRDWGIVEPHGLQQQKLYYLPESKEKGDQAKQHEDYFVGEGELYAYILKQGGLRYLLPDDSDVSDVEPTQPSKVEEEVEQSNSVESSIEESDSVSDQSSAGTTTGEQRKWKRRKKLSTARSKSVEKTPPPKRRRKSSKQSSSVDGSTADEQDMIRIDPKVKLERATYGGIGQQTEFSEYESSWKARGWRAQLLQDMDVHLLRSVAAVDRRHRAMETSNEEGQKKSGRPMEGVGPHAREAAEILQELEGLQHSIRASQDDLSSMIESIISKAERLTFPDRIDPIGRIGIPGFVSTGSGTLILVRDTERYLLLFVAAVRRYQRARRNFCAEETASGLSQPCNRVVRRTDLRALQLSIEESKTELQELATTIAAEASKACLEYSQDSTTVGSPQSTTQGSSQGLQSPQSSSGTTDDDGSTDHDQSPGQQSASSPRRLEGGQWDEPCATM</sequence>
<dbReference type="EMBL" id="JAACNO010002997">
    <property type="protein sequence ID" value="KAF4129097.1"/>
    <property type="molecule type" value="Genomic_DNA"/>
</dbReference>
<feature type="region of interest" description="Disordered" evidence="1">
    <location>
        <begin position="1"/>
        <end position="24"/>
    </location>
</feature>
<reference evidence="2" key="1">
    <citation type="submission" date="2020-04" db="EMBL/GenBank/DDBJ databases">
        <title>Hybrid Assembly of Korean Phytophthora infestans isolates.</title>
        <authorList>
            <person name="Prokchorchik M."/>
            <person name="Lee Y."/>
            <person name="Seo J."/>
            <person name="Cho J.-H."/>
            <person name="Park Y.-E."/>
            <person name="Jang D.-C."/>
            <person name="Im J.-S."/>
            <person name="Choi J.-G."/>
            <person name="Park H.-J."/>
            <person name="Lee G.-B."/>
            <person name="Lee Y.-G."/>
            <person name="Hong S.-Y."/>
            <person name="Cho K."/>
            <person name="Sohn K.H."/>
        </authorList>
    </citation>
    <scope>NUCLEOTIDE SEQUENCE</scope>
    <source>
        <strain evidence="2">KR_1_A1</strain>
        <strain evidence="3">KR_2_A2</strain>
    </source>
</reference>
<feature type="region of interest" description="Disordered" evidence="1">
    <location>
        <begin position="262"/>
        <end position="283"/>
    </location>
</feature>
<feature type="region of interest" description="Disordered" evidence="1">
    <location>
        <begin position="110"/>
        <end position="208"/>
    </location>
</feature>
<proteinExistence type="predicted"/>
<feature type="compositionally biased region" description="Low complexity" evidence="1">
    <location>
        <begin position="435"/>
        <end position="461"/>
    </location>
</feature>
<protein>
    <submittedName>
        <fullName evidence="2">Uncharacterized protein</fullName>
    </submittedName>
</protein>
<dbReference type="AlphaFoldDB" id="A0A833SJI5"/>
<evidence type="ECO:0000256" key="1">
    <source>
        <dbReference type="SAM" id="MobiDB-lite"/>
    </source>
</evidence>
<evidence type="ECO:0000313" key="2">
    <source>
        <dbReference type="EMBL" id="KAF4033069.1"/>
    </source>
</evidence>
<dbReference type="Proteomes" id="UP000602510">
    <property type="component" value="Unassembled WGS sequence"/>
</dbReference>
<feature type="region of interest" description="Disordered" evidence="1">
    <location>
        <begin position="433"/>
        <end position="497"/>
    </location>
</feature>
<evidence type="ECO:0000313" key="3">
    <source>
        <dbReference type="EMBL" id="KAF4129097.1"/>
    </source>
</evidence>